<sequence>MRSSDACPIAERVARLALVLTVAALWPARADAAKTDVVVLRNGDRITGEVKGLAHGKLDYSTDDVGRLSIEWDKVARVTSPNQFQLELGSGVRYFGRLGASNRDGFVAVYGVGADTLPVESVVEISPISAGFLLRLKSYLDMGFSLAKANQATTFSLSGDADYRGPQFGSQLKFDSYAQGQESVPTTTRNSLRQSFSWYLPRRWSAIGIVQVEQNDELDLDHRFTGGGGMNLSIGHTNQMEFAAGAGLVGTQEQFSSASGSTSDSGIEGLLGMNWSAFRFDTPKLDFSTSLALFPSLSQMGRVRGQIELRLKYELFTDFNAGILFTDTFDSSPPDEAATKNDYVTTLTIGWSYRR</sequence>
<proteinExistence type="predicted"/>
<dbReference type="InterPro" id="IPR007433">
    <property type="entry name" value="DUF481"/>
</dbReference>
<dbReference type="Proteomes" id="UP000317716">
    <property type="component" value="Unassembled WGS sequence"/>
</dbReference>
<protein>
    <submittedName>
        <fullName evidence="1">DUF481 domain-containing protein</fullName>
    </submittedName>
</protein>
<evidence type="ECO:0000313" key="1">
    <source>
        <dbReference type="EMBL" id="TMQ57722.1"/>
    </source>
</evidence>
<dbReference type="Pfam" id="PF04338">
    <property type="entry name" value="DUF481"/>
    <property type="match status" value="1"/>
</dbReference>
<organism evidence="1 2">
    <name type="scientific">Eiseniibacteriota bacterium</name>
    <dbReference type="NCBI Taxonomy" id="2212470"/>
    <lineage>
        <taxon>Bacteria</taxon>
        <taxon>Candidatus Eiseniibacteriota</taxon>
    </lineage>
</organism>
<evidence type="ECO:0000313" key="2">
    <source>
        <dbReference type="Proteomes" id="UP000317716"/>
    </source>
</evidence>
<name>A0A538T275_UNCEI</name>
<comment type="caution">
    <text evidence="1">The sequence shown here is derived from an EMBL/GenBank/DDBJ whole genome shotgun (WGS) entry which is preliminary data.</text>
</comment>
<dbReference type="AlphaFoldDB" id="A0A538T275"/>
<gene>
    <name evidence="1" type="ORF">E6K72_03440</name>
</gene>
<reference evidence="1 2" key="1">
    <citation type="journal article" date="2019" name="Nat. Microbiol.">
        <title>Mediterranean grassland soil C-N compound turnover is dependent on rainfall and depth, and is mediated by genomically divergent microorganisms.</title>
        <authorList>
            <person name="Diamond S."/>
            <person name="Andeer P.F."/>
            <person name="Li Z."/>
            <person name="Crits-Christoph A."/>
            <person name="Burstein D."/>
            <person name="Anantharaman K."/>
            <person name="Lane K.R."/>
            <person name="Thomas B.C."/>
            <person name="Pan C."/>
            <person name="Northen T.R."/>
            <person name="Banfield J.F."/>
        </authorList>
    </citation>
    <scope>NUCLEOTIDE SEQUENCE [LARGE SCALE GENOMIC DNA]</scope>
    <source>
        <strain evidence="1">WS_2</strain>
    </source>
</reference>
<dbReference type="EMBL" id="VBOS01000110">
    <property type="protein sequence ID" value="TMQ57722.1"/>
    <property type="molecule type" value="Genomic_DNA"/>
</dbReference>
<accession>A0A538T275</accession>